<organism evidence="3 4">
    <name type="scientific">Alkalimonas amylolytica</name>
    <dbReference type="NCBI Taxonomy" id="152573"/>
    <lineage>
        <taxon>Bacteria</taxon>
        <taxon>Pseudomonadati</taxon>
        <taxon>Pseudomonadota</taxon>
        <taxon>Gammaproteobacteria</taxon>
        <taxon>Alkalimonas</taxon>
    </lineage>
</organism>
<dbReference type="Proteomes" id="UP000198773">
    <property type="component" value="Unassembled WGS sequence"/>
</dbReference>
<dbReference type="InterPro" id="IPR007236">
    <property type="entry name" value="SlyX"/>
</dbReference>
<name>A0A1H4FUQ8_ALKAM</name>
<evidence type="ECO:0000313" key="3">
    <source>
        <dbReference type="EMBL" id="SEB00837.1"/>
    </source>
</evidence>
<evidence type="ECO:0000256" key="2">
    <source>
        <dbReference type="SAM" id="Coils"/>
    </source>
</evidence>
<dbReference type="OrthoDB" id="5771733at2"/>
<sequence>MNSTKPDELELHIIELESKMAFQDDAMQHLSKELLEHQKQIKLLQQQVLLLAKQLQRQDQDGIMPQDQEPPPPHY</sequence>
<proteinExistence type="inferred from homology"/>
<comment type="similarity">
    <text evidence="1">Belongs to the SlyX family.</text>
</comment>
<keyword evidence="2" id="KW-0175">Coiled coil</keyword>
<dbReference type="AlphaFoldDB" id="A0A1H4FUQ8"/>
<dbReference type="PANTHER" id="PTHR36508">
    <property type="entry name" value="PROTEIN SLYX"/>
    <property type="match status" value="1"/>
</dbReference>
<reference evidence="3 4" key="1">
    <citation type="submission" date="2016-10" db="EMBL/GenBank/DDBJ databases">
        <authorList>
            <person name="de Groot N.N."/>
        </authorList>
    </citation>
    <scope>NUCLEOTIDE SEQUENCE [LARGE SCALE GENOMIC DNA]</scope>
    <source>
        <strain evidence="3 4">CGMCC 1.3430</strain>
    </source>
</reference>
<dbReference type="STRING" id="152573.SAMN04488051_11341"/>
<protein>
    <recommendedName>
        <fullName evidence="1">Protein SlyX homolog</fullName>
    </recommendedName>
</protein>
<dbReference type="HAMAP" id="MF_00715">
    <property type="entry name" value="SlyX"/>
    <property type="match status" value="1"/>
</dbReference>
<keyword evidence="4" id="KW-1185">Reference proteome</keyword>
<feature type="coiled-coil region" evidence="2">
    <location>
        <begin position="27"/>
        <end position="54"/>
    </location>
</feature>
<dbReference type="RefSeq" id="WP_091345253.1">
    <property type="nucleotide sequence ID" value="NZ_FNRM01000013.1"/>
</dbReference>
<dbReference type="PANTHER" id="PTHR36508:SF1">
    <property type="entry name" value="PROTEIN SLYX"/>
    <property type="match status" value="1"/>
</dbReference>
<dbReference type="Pfam" id="PF04102">
    <property type="entry name" value="SlyX"/>
    <property type="match status" value="1"/>
</dbReference>
<dbReference type="EMBL" id="FNRM01000013">
    <property type="protein sequence ID" value="SEB00837.1"/>
    <property type="molecule type" value="Genomic_DNA"/>
</dbReference>
<gene>
    <name evidence="1" type="primary">slyX</name>
    <name evidence="3" type="ORF">SAMN04488051_11341</name>
</gene>
<dbReference type="Gene3D" id="1.20.5.300">
    <property type="match status" value="1"/>
</dbReference>
<evidence type="ECO:0000313" key="4">
    <source>
        <dbReference type="Proteomes" id="UP000198773"/>
    </source>
</evidence>
<accession>A0A1H4FUQ8</accession>
<evidence type="ECO:0000256" key="1">
    <source>
        <dbReference type="HAMAP-Rule" id="MF_00715"/>
    </source>
</evidence>